<name>A0ABP3M7Y0_9BURK</name>
<evidence type="ECO:0000313" key="2">
    <source>
        <dbReference type="EMBL" id="GAA0515026.1"/>
    </source>
</evidence>
<dbReference type="Pfam" id="PF21321">
    <property type="entry name" value="HTH_66"/>
    <property type="match status" value="1"/>
</dbReference>
<dbReference type="RefSeq" id="WP_243724505.1">
    <property type="nucleotide sequence ID" value="NZ_BAAAEN010000014.1"/>
</dbReference>
<organism evidence="2 3">
    <name type="scientific">Pigmentiphaga daeguensis</name>
    <dbReference type="NCBI Taxonomy" id="414049"/>
    <lineage>
        <taxon>Bacteria</taxon>
        <taxon>Pseudomonadati</taxon>
        <taxon>Pseudomonadota</taxon>
        <taxon>Betaproteobacteria</taxon>
        <taxon>Burkholderiales</taxon>
        <taxon>Alcaligenaceae</taxon>
        <taxon>Pigmentiphaga</taxon>
    </lineage>
</organism>
<gene>
    <name evidence="2" type="ORF">GCM10009097_35600</name>
</gene>
<comment type="caution">
    <text evidence="2">The sequence shown here is derived from an EMBL/GenBank/DDBJ whole genome shotgun (WGS) entry which is preliminary data.</text>
</comment>
<reference evidence="3" key="1">
    <citation type="journal article" date="2019" name="Int. J. Syst. Evol. Microbiol.">
        <title>The Global Catalogue of Microorganisms (GCM) 10K type strain sequencing project: providing services to taxonomists for standard genome sequencing and annotation.</title>
        <authorList>
            <consortium name="The Broad Institute Genomics Platform"/>
            <consortium name="The Broad Institute Genome Sequencing Center for Infectious Disease"/>
            <person name="Wu L."/>
            <person name="Ma J."/>
        </authorList>
    </citation>
    <scope>NUCLEOTIDE SEQUENCE [LARGE SCALE GENOMIC DNA]</scope>
    <source>
        <strain evidence="3">JCM 14330</strain>
    </source>
</reference>
<evidence type="ECO:0000259" key="1">
    <source>
        <dbReference type="Pfam" id="PF21321"/>
    </source>
</evidence>
<accession>A0ABP3M7Y0</accession>
<evidence type="ECO:0000313" key="3">
    <source>
        <dbReference type="Proteomes" id="UP001501706"/>
    </source>
</evidence>
<dbReference type="InterPro" id="IPR048708">
    <property type="entry name" value="VapB45-like_HTH"/>
</dbReference>
<dbReference type="Proteomes" id="UP001501706">
    <property type="component" value="Unassembled WGS sequence"/>
</dbReference>
<protein>
    <submittedName>
        <fullName evidence="2">DUF433 domain-containing protein</fullName>
    </submittedName>
</protein>
<keyword evidence="3" id="KW-1185">Reference proteome</keyword>
<feature type="domain" description="Putative antitoxin VapB45-like DNA-binding HTH" evidence="1">
    <location>
        <begin position="1"/>
        <end position="84"/>
    </location>
</feature>
<dbReference type="EMBL" id="BAAAEN010000014">
    <property type="protein sequence ID" value="GAA0515026.1"/>
    <property type="molecule type" value="Genomic_DNA"/>
</dbReference>
<proteinExistence type="predicted"/>
<sequence length="232" mass="26626">MYSLSEAARLIDVPSRQLNRWLFGYHYQKSQGDTRSRSWSPPLWTPALSTQEFDEKVIGFHDLLEVRFVHAFVQYGVPLLVVRKCLESAQQIWGVKYPFTTLKFKTDGRTIFGEAIRQAGMDEALVDLRNRQHVFREIISPSLYAGIEYHQDQASRWYPLLKREGIVLDPSRQFGSPIVEAAGTPTDILHASYMAEGGNEEAIKATAAIYDIQPRLVRSAVRFEESLRQRVH</sequence>